<dbReference type="SUPFAM" id="SSF63829">
    <property type="entry name" value="Calcium-dependent phosphotriesterase"/>
    <property type="match status" value="1"/>
</dbReference>
<sequence length="123" mass="13882">MLGDVVISDREENNVHTTTFNFEGFVKNKYFGQNDIGTLKKPFNPFGIVADKQGHVLVADWSNHAIHLLDLSGQFIGFLITDNYGIRGPNALALDKEGHLWIGDTKSTVWVFKYSRRTELPSE</sequence>
<evidence type="ECO:0000313" key="3">
    <source>
        <dbReference type="EMBL" id="KAK3100585.1"/>
    </source>
</evidence>
<evidence type="ECO:0000256" key="2">
    <source>
        <dbReference type="PROSITE-ProRule" id="PRU00504"/>
    </source>
</evidence>
<dbReference type="AlphaFoldDB" id="A0AA88YNP8"/>
<comment type="caution">
    <text evidence="3">The sequence shown here is derived from an EMBL/GenBank/DDBJ whole genome shotgun (WGS) entry which is preliminary data.</text>
</comment>
<keyword evidence="4" id="KW-1185">Reference proteome</keyword>
<proteinExistence type="predicted"/>
<name>A0AA88YNP8_PINIB</name>
<dbReference type="Gene3D" id="2.120.10.30">
    <property type="entry name" value="TolB, C-terminal domain"/>
    <property type="match status" value="1"/>
</dbReference>
<feature type="repeat" description="NHL" evidence="2">
    <location>
        <begin position="44"/>
        <end position="72"/>
    </location>
</feature>
<dbReference type="EMBL" id="VSWD01000006">
    <property type="protein sequence ID" value="KAK3100585.1"/>
    <property type="molecule type" value="Genomic_DNA"/>
</dbReference>
<dbReference type="PROSITE" id="PS51125">
    <property type="entry name" value="NHL"/>
    <property type="match status" value="1"/>
</dbReference>
<organism evidence="3 4">
    <name type="scientific">Pinctada imbricata</name>
    <name type="common">Atlantic pearl-oyster</name>
    <name type="synonym">Pinctada martensii</name>
    <dbReference type="NCBI Taxonomy" id="66713"/>
    <lineage>
        <taxon>Eukaryota</taxon>
        <taxon>Metazoa</taxon>
        <taxon>Spiralia</taxon>
        <taxon>Lophotrochozoa</taxon>
        <taxon>Mollusca</taxon>
        <taxon>Bivalvia</taxon>
        <taxon>Autobranchia</taxon>
        <taxon>Pteriomorphia</taxon>
        <taxon>Pterioida</taxon>
        <taxon>Pterioidea</taxon>
        <taxon>Pteriidae</taxon>
        <taxon>Pinctada</taxon>
    </lineage>
</organism>
<gene>
    <name evidence="3" type="ORF">FSP39_022181</name>
</gene>
<dbReference type="InterPro" id="IPR011042">
    <property type="entry name" value="6-blade_b-propeller_TolB-like"/>
</dbReference>
<dbReference type="Pfam" id="PF01436">
    <property type="entry name" value="NHL"/>
    <property type="match status" value="1"/>
</dbReference>
<reference evidence="3" key="1">
    <citation type="submission" date="2019-08" db="EMBL/GenBank/DDBJ databases">
        <title>The improved chromosome-level genome for the pearl oyster Pinctada fucata martensii using PacBio sequencing and Hi-C.</title>
        <authorList>
            <person name="Zheng Z."/>
        </authorList>
    </citation>
    <scope>NUCLEOTIDE SEQUENCE</scope>
    <source>
        <strain evidence="3">ZZ-2019</strain>
        <tissue evidence="3">Adductor muscle</tissue>
    </source>
</reference>
<evidence type="ECO:0000256" key="1">
    <source>
        <dbReference type="ARBA" id="ARBA00022737"/>
    </source>
</evidence>
<evidence type="ECO:0000313" key="4">
    <source>
        <dbReference type="Proteomes" id="UP001186944"/>
    </source>
</evidence>
<dbReference type="InterPro" id="IPR001258">
    <property type="entry name" value="NHL_repeat"/>
</dbReference>
<accession>A0AA88YNP8</accession>
<protein>
    <submittedName>
        <fullName evidence="3">Uncharacterized protein</fullName>
    </submittedName>
</protein>
<keyword evidence="1" id="KW-0677">Repeat</keyword>
<dbReference type="Proteomes" id="UP001186944">
    <property type="component" value="Unassembled WGS sequence"/>
</dbReference>